<gene>
    <name evidence="6" type="ORF">N7449_001772</name>
</gene>
<dbReference type="EMBL" id="JAPQKQ010000001">
    <property type="protein sequence ID" value="KAJ5214603.1"/>
    <property type="molecule type" value="Genomic_DNA"/>
</dbReference>
<accession>A0A9W9N7D2</accession>
<reference evidence="6" key="1">
    <citation type="submission" date="2022-11" db="EMBL/GenBank/DDBJ databases">
        <authorList>
            <person name="Petersen C."/>
        </authorList>
    </citation>
    <scope>NUCLEOTIDE SEQUENCE</scope>
    <source>
        <strain evidence="6">IBT 20477</strain>
    </source>
</reference>
<keyword evidence="7" id="KW-1185">Reference proteome</keyword>
<dbReference type="GO" id="GO:0005886">
    <property type="term" value="C:plasma membrane"/>
    <property type="evidence" value="ECO:0007669"/>
    <property type="project" value="TreeGrafter"/>
</dbReference>
<keyword evidence="2 5" id="KW-0812">Transmembrane</keyword>
<dbReference type="OrthoDB" id="268400at2759"/>
<dbReference type="GO" id="GO:0022857">
    <property type="term" value="F:transmembrane transporter activity"/>
    <property type="evidence" value="ECO:0007669"/>
    <property type="project" value="TreeGrafter"/>
</dbReference>
<evidence type="ECO:0000313" key="7">
    <source>
        <dbReference type="Proteomes" id="UP001150942"/>
    </source>
</evidence>
<organism evidence="6 7">
    <name type="scientific">Penicillium cf. viridicatum</name>
    <dbReference type="NCBI Taxonomy" id="2972119"/>
    <lineage>
        <taxon>Eukaryota</taxon>
        <taxon>Fungi</taxon>
        <taxon>Dikarya</taxon>
        <taxon>Ascomycota</taxon>
        <taxon>Pezizomycotina</taxon>
        <taxon>Eurotiomycetes</taxon>
        <taxon>Eurotiomycetidae</taxon>
        <taxon>Eurotiales</taxon>
        <taxon>Aspergillaceae</taxon>
        <taxon>Penicillium</taxon>
    </lineage>
</organism>
<dbReference type="InterPro" id="IPR036259">
    <property type="entry name" value="MFS_trans_sf"/>
</dbReference>
<evidence type="ECO:0000256" key="5">
    <source>
        <dbReference type="SAM" id="Phobius"/>
    </source>
</evidence>
<evidence type="ECO:0000256" key="3">
    <source>
        <dbReference type="ARBA" id="ARBA00022989"/>
    </source>
</evidence>
<protein>
    <submittedName>
        <fullName evidence="6">Major facilitator superfamily domain-containing protein</fullName>
    </submittedName>
</protein>
<feature type="transmembrane region" description="Helical" evidence="5">
    <location>
        <begin position="51"/>
        <end position="72"/>
    </location>
</feature>
<keyword evidence="4 5" id="KW-0472">Membrane</keyword>
<feature type="transmembrane region" description="Helical" evidence="5">
    <location>
        <begin position="367"/>
        <end position="387"/>
    </location>
</feature>
<dbReference type="Proteomes" id="UP001150942">
    <property type="component" value="Unassembled WGS sequence"/>
</dbReference>
<evidence type="ECO:0000256" key="4">
    <source>
        <dbReference type="ARBA" id="ARBA00023136"/>
    </source>
</evidence>
<evidence type="ECO:0000256" key="1">
    <source>
        <dbReference type="ARBA" id="ARBA00004141"/>
    </source>
</evidence>
<feature type="transmembrane region" description="Helical" evidence="5">
    <location>
        <begin position="20"/>
        <end position="39"/>
    </location>
</feature>
<name>A0A9W9N7D2_9EURO</name>
<proteinExistence type="predicted"/>
<keyword evidence="3 5" id="KW-1133">Transmembrane helix</keyword>
<dbReference type="Gene3D" id="1.20.1250.20">
    <property type="entry name" value="MFS general substrate transporter like domains"/>
    <property type="match status" value="1"/>
</dbReference>
<sequence>MGIGNFFFVPLSMAIGRHAAFLLSSILLLASMIWAAEFSHNYLLNKRSARLVTYWVVTAVGSSLLLVAVPFIVEHSGGNWRVNYWFWFGFAVFSLLAIMFCVPETLFRRPAAHLGGQVHVTDNYSTNRIFATLEEAQAAGFDVADDSDSESCQREISYVRQFAPFQVQSAPHIRFLDAYRDIFRCLLIPGAFWTLAFNSIISGAIVVLSLTYGGILEEPPWHFSPPTIGTVQAGSAIGALFSLSVGKMAEPVSRFLARRNHGVREPEHILPNFLFPAAMSFLGLALYGIFGAHPDKYSWVGIYAAFALFYFGFCAISALTSVWLSELLPHMSGPAIVLTCGGRNAVSFGYSHNFSSWIQNLGFMQTYVMFGGILFGLACLAIPLFFFNPAIRRATAKVSSWLGGY</sequence>
<comment type="caution">
    <text evidence="6">The sequence shown here is derived from an EMBL/GenBank/DDBJ whole genome shotgun (WGS) entry which is preliminary data.</text>
</comment>
<dbReference type="SUPFAM" id="SSF103473">
    <property type="entry name" value="MFS general substrate transporter"/>
    <property type="match status" value="1"/>
</dbReference>
<reference evidence="6" key="2">
    <citation type="journal article" date="2023" name="IMA Fungus">
        <title>Comparative genomic study of the Penicillium genus elucidates a diverse pangenome and 15 lateral gene transfer events.</title>
        <authorList>
            <person name="Petersen C."/>
            <person name="Sorensen T."/>
            <person name="Nielsen M.R."/>
            <person name="Sondergaard T.E."/>
            <person name="Sorensen J.L."/>
            <person name="Fitzpatrick D.A."/>
            <person name="Frisvad J.C."/>
            <person name="Nielsen K.L."/>
        </authorList>
    </citation>
    <scope>NUCLEOTIDE SEQUENCE</scope>
    <source>
        <strain evidence="6">IBT 20477</strain>
    </source>
</reference>
<feature type="transmembrane region" description="Helical" evidence="5">
    <location>
        <begin position="190"/>
        <end position="215"/>
    </location>
</feature>
<evidence type="ECO:0000313" key="6">
    <source>
        <dbReference type="EMBL" id="KAJ5214603.1"/>
    </source>
</evidence>
<dbReference type="PANTHER" id="PTHR23502:SF164">
    <property type="entry name" value="MAJOR FACILITATOR SUPERFAMILY (MFS) PROFILE DOMAIN-CONTAINING PROTEIN"/>
    <property type="match status" value="1"/>
</dbReference>
<feature type="transmembrane region" description="Helical" evidence="5">
    <location>
        <begin position="302"/>
        <end position="324"/>
    </location>
</feature>
<comment type="subcellular location">
    <subcellularLocation>
        <location evidence="1">Membrane</location>
        <topology evidence="1">Multi-pass membrane protein</topology>
    </subcellularLocation>
</comment>
<feature type="transmembrane region" description="Helical" evidence="5">
    <location>
        <begin position="269"/>
        <end position="290"/>
    </location>
</feature>
<dbReference type="PANTHER" id="PTHR23502">
    <property type="entry name" value="MAJOR FACILITATOR SUPERFAMILY"/>
    <property type="match status" value="1"/>
</dbReference>
<evidence type="ECO:0000256" key="2">
    <source>
        <dbReference type="ARBA" id="ARBA00022692"/>
    </source>
</evidence>
<feature type="transmembrane region" description="Helical" evidence="5">
    <location>
        <begin position="84"/>
        <end position="102"/>
    </location>
</feature>
<dbReference type="AlphaFoldDB" id="A0A9W9N7D2"/>